<feature type="compositionally biased region" description="Basic and acidic residues" evidence="12">
    <location>
        <begin position="2437"/>
        <end position="2447"/>
    </location>
</feature>
<keyword evidence="7" id="KW-0130">Cell adhesion</keyword>
<feature type="compositionally biased region" description="Basic and acidic residues" evidence="12">
    <location>
        <begin position="1771"/>
        <end position="1845"/>
    </location>
</feature>
<evidence type="ECO:0000256" key="13">
    <source>
        <dbReference type="SAM" id="SignalP"/>
    </source>
</evidence>
<dbReference type="PROSITE" id="PS51257">
    <property type="entry name" value="PROKAR_LIPOPROTEIN"/>
    <property type="match status" value="1"/>
</dbReference>
<proteinExistence type="predicted"/>
<evidence type="ECO:0000256" key="4">
    <source>
        <dbReference type="ARBA" id="ARBA00022729"/>
    </source>
</evidence>
<dbReference type="GeneID" id="107272964"/>
<feature type="domain" description="Cadherin" evidence="14">
    <location>
        <begin position="374"/>
        <end position="490"/>
    </location>
</feature>
<keyword evidence="6 11" id="KW-0106">Calcium</keyword>
<feature type="region of interest" description="Disordered" evidence="12">
    <location>
        <begin position="1562"/>
        <end position="1974"/>
    </location>
</feature>
<feature type="compositionally biased region" description="Basic and acidic residues" evidence="12">
    <location>
        <begin position="1954"/>
        <end position="1974"/>
    </location>
</feature>
<evidence type="ECO:0000256" key="7">
    <source>
        <dbReference type="ARBA" id="ARBA00022889"/>
    </source>
</evidence>
<feature type="compositionally biased region" description="Polar residues" evidence="12">
    <location>
        <begin position="2312"/>
        <end position="2323"/>
    </location>
</feature>
<feature type="compositionally biased region" description="Basic and acidic residues" evidence="12">
    <location>
        <begin position="2618"/>
        <end position="2643"/>
    </location>
</feature>
<feature type="compositionally biased region" description="Polar residues" evidence="12">
    <location>
        <begin position="2485"/>
        <end position="2494"/>
    </location>
</feature>
<dbReference type="GO" id="GO:0007156">
    <property type="term" value="P:homophilic cell adhesion via plasma membrane adhesion molecules"/>
    <property type="evidence" value="ECO:0007669"/>
    <property type="project" value="InterPro"/>
</dbReference>
<gene>
    <name evidence="16" type="primary">LOC107272964</name>
</gene>
<evidence type="ECO:0000256" key="1">
    <source>
        <dbReference type="ARBA" id="ARBA00004251"/>
    </source>
</evidence>
<evidence type="ECO:0000256" key="10">
    <source>
        <dbReference type="ARBA" id="ARBA00059331"/>
    </source>
</evidence>
<dbReference type="RefSeq" id="XP_015606169.1">
    <property type="nucleotide sequence ID" value="XM_015750683.2"/>
</dbReference>
<feature type="region of interest" description="Disordered" evidence="12">
    <location>
        <begin position="2101"/>
        <end position="2122"/>
    </location>
</feature>
<feature type="compositionally biased region" description="Pro residues" evidence="12">
    <location>
        <begin position="2821"/>
        <end position="2834"/>
    </location>
</feature>
<dbReference type="PANTHER" id="PTHR24026">
    <property type="entry name" value="FAT ATYPICAL CADHERIN-RELATED"/>
    <property type="match status" value="1"/>
</dbReference>
<feature type="compositionally biased region" description="Polar residues" evidence="12">
    <location>
        <begin position="1653"/>
        <end position="1663"/>
    </location>
</feature>
<dbReference type="FunFam" id="2.60.40.60:FF:000295">
    <property type="entry name" value="Cadherin 86C, isoform E"/>
    <property type="match status" value="1"/>
</dbReference>
<evidence type="ECO:0000256" key="12">
    <source>
        <dbReference type="SAM" id="MobiDB-lite"/>
    </source>
</evidence>
<dbReference type="InterPro" id="IPR020894">
    <property type="entry name" value="Cadherin_CS"/>
</dbReference>
<keyword evidence="5" id="KW-0677">Repeat</keyword>
<name>A0AAJ7CC77_CEPCN</name>
<comment type="subcellular location">
    <subcellularLocation>
        <location evidence="1">Cell membrane</location>
        <topology evidence="1">Single-pass type I membrane protein</topology>
    </subcellularLocation>
</comment>
<evidence type="ECO:0000256" key="2">
    <source>
        <dbReference type="ARBA" id="ARBA00022475"/>
    </source>
</evidence>
<feature type="compositionally biased region" description="Basic residues" evidence="12">
    <location>
        <begin position="2719"/>
        <end position="2728"/>
    </location>
</feature>
<feature type="compositionally biased region" description="Basic and acidic residues" evidence="12">
    <location>
        <begin position="2696"/>
        <end position="2718"/>
    </location>
</feature>
<feature type="compositionally biased region" description="Basic residues" evidence="12">
    <location>
        <begin position="2522"/>
        <end position="2537"/>
    </location>
</feature>
<feature type="compositionally biased region" description="Pro residues" evidence="12">
    <location>
        <begin position="2793"/>
        <end position="2803"/>
    </location>
</feature>
<feature type="domain" description="Cadherin" evidence="14">
    <location>
        <begin position="491"/>
        <end position="598"/>
    </location>
</feature>
<feature type="compositionally biased region" description="Basic and acidic residues" evidence="12">
    <location>
        <begin position="2676"/>
        <end position="2687"/>
    </location>
</feature>
<dbReference type="SMART" id="SM00112">
    <property type="entry name" value="CA"/>
    <property type="match status" value="4"/>
</dbReference>
<feature type="compositionally biased region" description="Basic and acidic residues" evidence="12">
    <location>
        <begin position="1924"/>
        <end position="1943"/>
    </location>
</feature>
<feature type="compositionally biased region" description="Polar residues" evidence="12">
    <location>
        <begin position="2544"/>
        <end position="2553"/>
    </location>
</feature>
<dbReference type="GO" id="GO:0005509">
    <property type="term" value="F:calcium ion binding"/>
    <property type="evidence" value="ECO:0007669"/>
    <property type="project" value="UniProtKB-UniRule"/>
</dbReference>
<feature type="compositionally biased region" description="Basic and acidic residues" evidence="12">
    <location>
        <begin position="2101"/>
        <end position="2112"/>
    </location>
</feature>
<dbReference type="PROSITE" id="PS00232">
    <property type="entry name" value="CADHERIN_1"/>
    <property type="match status" value="2"/>
</dbReference>
<feature type="compositionally biased region" description="Basic and acidic residues" evidence="12">
    <location>
        <begin position="1851"/>
        <end position="1860"/>
    </location>
</feature>
<feature type="compositionally biased region" description="Polar residues" evidence="12">
    <location>
        <begin position="1872"/>
        <end position="1904"/>
    </location>
</feature>
<keyword evidence="8" id="KW-1133">Transmembrane helix</keyword>
<organism evidence="15 16">
    <name type="scientific">Cephus cinctus</name>
    <name type="common">Wheat stem sawfly</name>
    <dbReference type="NCBI Taxonomy" id="211228"/>
    <lineage>
        <taxon>Eukaryota</taxon>
        <taxon>Metazoa</taxon>
        <taxon>Ecdysozoa</taxon>
        <taxon>Arthropoda</taxon>
        <taxon>Hexapoda</taxon>
        <taxon>Insecta</taxon>
        <taxon>Pterygota</taxon>
        <taxon>Neoptera</taxon>
        <taxon>Endopterygota</taxon>
        <taxon>Hymenoptera</taxon>
        <taxon>Cephoidea</taxon>
        <taxon>Cephidae</taxon>
        <taxon>Cephus</taxon>
    </lineage>
</organism>
<feature type="domain" description="Cadherin" evidence="14">
    <location>
        <begin position="599"/>
        <end position="710"/>
    </location>
</feature>
<feature type="compositionally biased region" description="Basic and acidic residues" evidence="12">
    <location>
        <begin position="2402"/>
        <end position="2429"/>
    </location>
</feature>
<evidence type="ECO:0000259" key="14">
    <source>
        <dbReference type="PROSITE" id="PS50268"/>
    </source>
</evidence>
<feature type="compositionally biased region" description="Basic and acidic residues" evidence="12">
    <location>
        <begin position="2214"/>
        <end position="2224"/>
    </location>
</feature>
<evidence type="ECO:0000256" key="8">
    <source>
        <dbReference type="ARBA" id="ARBA00022989"/>
    </source>
</evidence>
<feature type="compositionally biased region" description="Basic and acidic residues" evidence="12">
    <location>
        <begin position="2560"/>
        <end position="2581"/>
    </location>
</feature>
<dbReference type="Pfam" id="PF00028">
    <property type="entry name" value="Cadherin"/>
    <property type="match status" value="1"/>
</dbReference>
<evidence type="ECO:0000256" key="9">
    <source>
        <dbReference type="ARBA" id="ARBA00023136"/>
    </source>
</evidence>
<feature type="region of interest" description="Disordered" evidence="12">
    <location>
        <begin position="2182"/>
        <end position="2862"/>
    </location>
</feature>
<feature type="signal peptide" evidence="13">
    <location>
        <begin position="1"/>
        <end position="24"/>
    </location>
</feature>
<feature type="compositionally biased region" description="Basic and acidic residues" evidence="12">
    <location>
        <begin position="1695"/>
        <end position="1710"/>
    </location>
</feature>
<keyword evidence="2" id="KW-1003">Cell membrane</keyword>
<feature type="compositionally biased region" description="Low complexity" evidence="12">
    <location>
        <begin position="2660"/>
        <end position="2670"/>
    </location>
</feature>
<feature type="compositionally biased region" description="Polar residues" evidence="12">
    <location>
        <begin position="2835"/>
        <end position="2849"/>
    </location>
</feature>
<dbReference type="PANTHER" id="PTHR24026:SF96">
    <property type="entry name" value="CADHERIN-86C"/>
    <property type="match status" value="1"/>
</dbReference>
<dbReference type="GO" id="GO:0005886">
    <property type="term" value="C:plasma membrane"/>
    <property type="evidence" value="ECO:0007669"/>
    <property type="project" value="UniProtKB-SubCell"/>
</dbReference>
<evidence type="ECO:0000256" key="3">
    <source>
        <dbReference type="ARBA" id="ARBA00022692"/>
    </source>
</evidence>
<feature type="compositionally biased region" description="Basic and acidic residues" evidence="12">
    <location>
        <begin position="2263"/>
        <end position="2278"/>
    </location>
</feature>
<dbReference type="InterPro" id="IPR002126">
    <property type="entry name" value="Cadherin-like_dom"/>
</dbReference>
<feature type="region of interest" description="Disordered" evidence="12">
    <location>
        <begin position="1463"/>
        <end position="1546"/>
    </location>
</feature>
<dbReference type="PROSITE" id="PS50268">
    <property type="entry name" value="CADHERIN_2"/>
    <property type="match status" value="5"/>
</dbReference>
<sequence>MTAFRMHLVEVWLKALLHLGFIYGWTSCVRPQFDTSTDMGLVLVPADAEVDSVIFRLRATDQDADFPLIFDITATVTPIVRIENLPCTLYNKVCQANVILTRRLTPGRLHDFAVRVRDSKGDTNSMQATISVTNATTPRDKIFPHIPSLIMVPENTKPGKKLGYLLVRSNPWSGKPVYIELWQPKDLFTIRQRQTPDQTQGTITLIGELDFETQSMYTLTMYATDPYTEPGKDTRNIAGIHVVVVVQDVQDVPPVFTLAPPLTRVNNSVQPGDVILRVHAEDGDKGSPREVTYGLVSEGNPFTPFFNISETTGEISLARPLDELTQITHVGAPIVLTIVAEEIRRSREEPPAQATVVDVGLLLGEPGNNPPYFESDNYVAWMEENAEPGSMVTFMDQYSTRVKDEDIGKAGVFALKLINNNGTFEITPTVAERMADFVIAVRDNTLIDYETYKNLQFKIVAQEVGPATNLSAAVPVTIFLRDVNDNPPLFEKEDYEVTLSENVKAGTKVVQVRATDKDTGLFGSIQYTKIIGPGNESFVMDPDTGLITVAMGANALDREMTPRLQLSVEARDEDGRGLRNTVPLIINLLDVNDNVPIFEKDTYTFMLNTDLSNFTMPAIIKAIDADSEPPNSEVRYELIHGNYENKFYLNEVTGELILREALTKVRRTRHSAYQHFAAKFHRGFLQVQETFQKMMVKRENSVDQLKSPVFLHPKNRTRRQVEKIWKNRKKRADDDALYTLTVRAYDLGVPHLSSTTQVRILGGAAVGARTVMFVMPGEHLDPTKTAETLAAITGGRVTIQHIRPYRPQNQSNPHGGEESGNGNIKKSIVVARVEQTGSGTSLVDIERIRKALAANGVGIIGGSESETNTIGSNGSGIKPGIGVGAVEGGNVNTGSEGVNTGSGSTNTHTVNNTVTTINSEEVTVYKAENKLLLWLLIFLGLLMALAALALILCCICPGCPFYMAPRKRRVHSSETLIVRSNGRPKRHFHRKPGKAVEAVWSDKKQAWSADPTRRNWQFNRRNIRNRDLASLPGDIIRVPRQELEREATNAASLGLRGGPVPIYARDAGQRLEEERIYIEDVEGQVGRGYDVVDMDSLRRHELERGSDIPRQGYRYVDPRTNEEASKFLREQHFYREGNAEVLRLVTRGQLDENNVNQAQRPMTLVVDQQAGMYRDGKDILLRRFMEDQKIRHMQDLHDSMQEIQGHGMDSHQRTKESMSQQQEIILLPERLDHERRQHIEELTPQVQRLIIDHGDYDESSKTEFKDARIMENRQQQNAELGVAAEAAMVVGGAISKAIEKPSAGSNGRTMQSAHVQPYTVHEIELARRNALLTQLLLERENKGAGCATMDAASYLETQSLPGQVAIATQTDRTAATQTEVYIRSRSDNDESEEEANLKKKLKSKKRYVDSDLKRMRSLWVRSPIQEESRSFTEKRFSVLRRKTKEARDGRKISLEPEVLREISDSLDGNGSSAKEDEKSKKSYRSGNKESNIRYKVLSEGENDRMDTPSSPEINKEKYRKAESVGETSKAECKSGKSGKLSEPSFRILEKEISSLKRQIRKFGEKNVDESNDSDSNEKSNSNKKETDRKDESTESLRKRDSGVTRSKKQVDSKIREPKTVAELGTSETLSEEQTKPRKEENLLAKSQRMLKYHQSQKISTGSSEYEDAFDKPKKRSSISGQDQTRQKYQSGQSKVKLETRAKRKEIKEDSVSSSGRNNEVQKESTSQESSKSTSDSGKNRKESTLRSKYIGKVRKENISDTRSTSTNSEGTEVKKRGIEIRQTSEKKISMDPKEKLSKLAGADLEKTTELIEGKKISDESAEKSSHPEDPIKISEQDEKFHEVLKMSDPIKITKTDKESDPTVGISEEDSQESNNMNLERSNKTTLTRQDNIENSDQSIPSKTEVSLEKHISRQFTDDYIDISSKSDKNSDKDSEDRKVEHAESVQTVIPSDVQHSDKNKDNIEEQKEVDEKHAETKIYEQIKIEDKLQIFEDHPIVHEPQSEHATEPISILEDISQKRITESVEPPIVVSSDLIVPKDACKSKDNREMSIAKEESERLAEAVQAAREEMEIPVDVSHLKQDDVQFNVTNTQLESRNKIKATEGKLNEHQETENQVSPKDTMDAIKESENKSMSELERTLVQEEDIPLKAKSAAFYILSDNSLLEGKTALEKGAFNKEIDFGNSSIDKTQSGSTVQLKEHKSPRDGALTDVVTGEEKKRVKSGETDDPSISKENITQGKHTEAGFIEMGQELGGIPVTSLHHSMHEKDTTDDSDKSDTSSESSNKTMFHTEPYQTPRHRIPKISEKKDNQLRQDNNGEYTQISEDPKTLSKAESTHGESPKLKFGDTVDPVHETDNSVLSIDDVTKSNTANESTENPEKMSSSEKQRKVPIVDPISKGELNAPDKEKKAPISGKTDKDNLDRNQNEKQHSTSGTAKGESETKKKDKLPGSGIVTEIISQAVGPIKKVISSSTERKKWHSDKAQKKPSTIKTDQATSQSSGDTGSSQEGPKHIRDTQASKISSRIKRRILPHVNRKKEKLKDSNRTGQGKQEGSSLDEQESSPKEKSQERKKSHADPKKPVEDSESDEKFEEAKSNVQHVTSLPRIQRQAKGSPILTAKEQESRTGCKKKDGDAQQKSKTKSQERQSQTTRSKGDKEKDSVSSNGGDKSSSPPKTGDAGKDGESEKTQSRYMSWYKQKREEMEKKRKERKEAQEEEQRPRWMRRSLRYKRLADNQANAKDGKTPEATPRSRRKVKPLVNVESEQLKAIVRQGRKLRKAEGGQNEDPPVEIFAPEKPPSPPPSPPGTQYHPLVQHSQYKYEKIPPPFYLHPPPVPHSTPQLSPEHFQGQSADSRRPDDDLDSGIAVSLQGGARLRHQQLLEKKSVFDIAYSEAAPSQLRADSTTPPS</sequence>
<feature type="compositionally biased region" description="Basic and acidic residues" evidence="12">
    <location>
        <begin position="2302"/>
        <end position="2311"/>
    </location>
</feature>
<accession>A0AAJ7CC77</accession>
<feature type="compositionally biased region" description="Polar residues" evidence="12">
    <location>
        <begin position="1677"/>
        <end position="1693"/>
    </location>
</feature>
<feature type="compositionally biased region" description="Polar residues" evidence="12">
    <location>
        <begin position="2182"/>
        <end position="2196"/>
    </location>
</feature>
<keyword evidence="3" id="KW-0812">Transmembrane</keyword>
<feature type="compositionally biased region" description="Low complexity" evidence="12">
    <location>
        <begin position="2495"/>
        <end position="2506"/>
    </location>
</feature>
<dbReference type="PRINTS" id="PR00205">
    <property type="entry name" value="CADHERIN"/>
</dbReference>
<feature type="compositionally biased region" description="Basic and acidic residues" evidence="12">
    <location>
        <begin position="1473"/>
        <end position="1506"/>
    </location>
</feature>
<feature type="chain" id="PRO_5042496029" evidence="13">
    <location>
        <begin position="25"/>
        <end position="2905"/>
    </location>
</feature>
<dbReference type="Proteomes" id="UP000694920">
    <property type="component" value="Unplaced"/>
</dbReference>
<evidence type="ECO:0000256" key="6">
    <source>
        <dbReference type="ARBA" id="ARBA00022837"/>
    </source>
</evidence>
<comment type="function">
    <text evidence="10">Cadherins are calcium-dependent cell adhesion proteins. They preferentially interact with themselves in a homophilic manner in connecting cells.</text>
</comment>
<evidence type="ECO:0000313" key="15">
    <source>
        <dbReference type="Proteomes" id="UP000694920"/>
    </source>
</evidence>
<dbReference type="SUPFAM" id="SSF49313">
    <property type="entry name" value="Cadherin-like"/>
    <property type="match status" value="5"/>
</dbReference>
<feature type="domain" description="Cadherin" evidence="14">
    <location>
        <begin position="257"/>
        <end position="373"/>
    </location>
</feature>
<keyword evidence="15" id="KW-1185">Reference proteome</keyword>
<dbReference type="InterPro" id="IPR015919">
    <property type="entry name" value="Cadherin-like_sf"/>
</dbReference>
<feature type="compositionally biased region" description="Basic and acidic residues" evidence="12">
    <location>
        <begin position="2324"/>
        <end position="2355"/>
    </location>
</feature>
<feature type="compositionally biased region" description="Polar residues" evidence="12">
    <location>
        <begin position="1760"/>
        <end position="1770"/>
    </location>
</feature>
<dbReference type="KEGG" id="ccin:107272964"/>
<keyword evidence="9" id="KW-0472">Membrane</keyword>
<reference evidence="16" key="1">
    <citation type="submission" date="2025-08" db="UniProtKB">
        <authorList>
            <consortium name="RefSeq"/>
        </authorList>
    </citation>
    <scope>IDENTIFICATION</scope>
</reference>
<dbReference type="CDD" id="cd11304">
    <property type="entry name" value="Cadherin_repeat"/>
    <property type="match status" value="5"/>
</dbReference>
<keyword evidence="4 13" id="KW-0732">Signal</keyword>
<protein>
    <submittedName>
        <fullName evidence="16">Cadherin-86C</fullName>
    </submittedName>
</protein>
<feature type="domain" description="Cadherin" evidence="14">
    <location>
        <begin position="144"/>
        <end position="256"/>
    </location>
</feature>
<feature type="compositionally biased region" description="Basic and acidic residues" evidence="12">
    <location>
        <begin position="1575"/>
        <end position="1619"/>
    </location>
</feature>
<evidence type="ECO:0000256" key="11">
    <source>
        <dbReference type="PROSITE-ProRule" id="PRU00043"/>
    </source>
</evidence>
<evidence type="ECO:0000256" key="5">
    <source>
        <dbReference type="ARBA" id="ARBA00022737"/>
    </source>
</evidence>
<feature type="compositionally biased region" description="Low complexity" evidence="12">
    <location>
        <begin position="1723"/>
        <end position="1734"/>
    </location>
</feature>
<feature type="compositionally biased region" description="Basic and acidic residues" evidence="12">
    <location>
        <begin position="2376"/>
        <end position="2387"/>
    </location>
</feature>
<dbReference type="FunFam" id="2.60.40.60:FF:000098">
    <property type="entry name" value="cadherin-23 isoform X1"/>
    <property type="match status" value="1"/>
</dbReference>
<dbReference type="Gene3D" id="2.60.40.60">
    <property type="entry name" value="Cadherins"/>
    <property type="match status" value="5"/>
</dbReference>
<evidence type="ECO:0000313" key="16">
    <source>
        <dbReference type="RefSeq" id="XP_015606169.1"/>
    </source>
</evidence>
<feature type="compositionally biased region" description="Basic and acidic residues" evidence="12">
    <location>
        <begin position="1513"/>
        <end position="1534"/>
    </location>
</feature>
<feature type="compositionally biased region" description="Basic and acidic residues" evidence="12">
    <location>
        <begin position="1632"/>
        <end position="1642"/>
    </location>
</feature>